<dbReference type="Gene3D" id="3.20.20.300">
    <property type="entry name" value="Glycoside hydrolase, family 3, N-terminal domain"/>
    <property type="match status" value="1"/>
</dbReference>
<dbReference type="PROSITE" id="PS00775">
    <property type="entry name" value="GLYCOSYL_HYDROL_F3"/>
    <property type="match status" value="1"/>
</dbReference>
<comment type="similarity">
    <text evidence="2">Belongs to the glycosyl hydrolase 3 family.</text>
</comment>
<evidence type="ECO:0000256" key="4">
    <source>
        <dbReference type="ARBA" id="ARBA00022801"/>
    </source>
</evidence>
<dbReference type="SUPFAM" id="SSF51445">
    <property type="entry name" value="(Trans)glycosidases"/>
    <property type="match status" value="1"/>
</dbReference>
<dbReference type="PRINTS" id="PR00133">
    <property type="entry name" value="GLHYDRLASE3"/>
</dbReference>
<gene>
    <name evidence="7" type="ORF">GCM10009765_16190</name>
</gene>
<dbReference type="InterPro" id="IPR050226">
    <property type="entry name" value="NagZ_Beta-hexosaminidase"/>
</dbReference>
<comment type="catalytic activity">
    <reaction evidence="1">
        <text>Hydrolysis of terminal non-reducing N-acetyl-D-hexosamine residues in N-acetyl-beta-D-hexosaminides.</text>
        <dbReference type="EC" id="3.2.1.52"/>
    </reaction>
</comment>
<dbReference type="Pfam" id="PF00933">
    <property type="entry name" value="Glyco_hydro_3"/>
    <property type="match status" value="1"/>
</dbReference>
<keyword evidence="4 7" id="KW-0378">Hydrolase</keyword>
<sequence>MLVTAVLLVGALVVAGCGQKPGGAPGPSVSPSVALPADPDARAAAIASRLSDVDAVGQLLVPFVYGQDATSVSASTAKENNAKYGVATPAAVIAKYRLGGLMLVRQASDDPTADTNPTSNVTSPAQILRLTTGLQTAATKLPAGVPLLIGTDQEHGSVTRIRDGVTLLPAQMAFGAAGQPALTEAAAAVSGQELRALGLNADFAPDADVTEGADNTVIGSRSFGSDPTLVGEQVAAAVRGYSAAGIASTLKHFPGHGHTNVDSHEGLPILRQSKASLMANDVAPFQAGIAAGAPMIMSGHLDAEAIDPGTPATLSHKVLTDLLRNQLGFKGVIITDSMTMPPVTKKYGEGEAAVLAILAGNDMLLTPENLGVAQQALLAAIKSGRLPRAQVNASVTRIIALKLKEGATAQPALSTVDIAAHQAPVDRAAAAGITLYKGNCSGPLVSGPVAISGGSSQARDALGKALESDGITTSATGTSRIFLTGYGDTKADLQAADVTVATDSPYLLGSARSKTLLATYGTAPASMRALAAVLAGKAKAPGQSPVKVTGLPATAC</sequence>
<dbReference type="InterPro" id="IPR019800">
    <property type="entry name" value="Glyco_hydro_3_AS"/>
</dbReference>
<evidence type="ECO:0000256" key="5">
    <source>
        <dbReference type="ARBA" id="ARBA00023295"/>
    </source>
</evidence>
<proteinExistence type="inferred from homology"/>
<evidence type="ECO:0000313" key="7">
    <source>
        <dbReference type="EMBL" id="GAA1667496.1"/>
    </source>
</evidence>
<protein>
    <recommendedName>
        <fullName evidence="3">beta-N-acetylhexosaminidase</fullName>
        <ecNumber evidence="3">3.2.1.52</ecNumber>
    </recommendedName>
</protein>
<reference evidence="7 8" key="1">
    <citation type="journal article" date="2019" name="Int. J. Syst. Evol. Microbiol.">
        <title>The Global Catalogue of Microorganisms (GCM) 10K type strain sequencing project: providing services to taxonomists for standard genome sequencing and annotation.</title>
        <authorList>
            <consortium name="The Broad Institute Genomics Platform"/>
            <consortium name="The Broad Institute Genome Sequencing Center for Infectious Disease"/>
            <person name="Wu L."/>
            <person name="Ma J."/>
        </authorList>
    </citation>
    <scope>NUCLEOTIDE SEQUENCE [LARGE SCALE GENOMIC DNA]</scope>
    <source>
        <strain evidence="7 8">JCM 14718</strain>
    </source>
</reference>
<organism evidence="7 8">
    <name type="scientific">Fodinicola feengrottensis</name>
    <dbReference type="NCBI Taxonomy" id="435914"/>
    <lineage>
        <taxon>Bacteria</taxon>
        <taxon>Bacillati</taxon>
        <taxon>Actinomycetota</taxon>
        <taxon>Actinomycetes</taxon>
        <taxon>Mycobacteriales</taxon>
        <taxon>Fodinicola</taxon>
    </lineage>
</organism>
<accession>A0ABN2G986</accession>
<name>A0ABN2G986_9ACTN</name>
<evidence type="ECO:0000256" key="3">
    <source>
        <dbReference type="ARBA" id="ARBA00012663"/>
    </source>
</evidence>
<evidence type="ECO:0000256" key="1">
    <source>
        <dbReference type="ARBA" id="ARBA00001231"/>
    </source>
</evidence>
<comment type="caution">
    <text evidence="7">The sequence shown here is derived from an EMBL/GenBank/DDBJ whole genome shotgun (WGS) entry which is preliminary data.</text>
</comment>
<evidence type="ECO:0000256" key="2">
    <source>
        <dbReference type="ARBA" id="ARBA00005336"/>
    </source>
</evidence>
<evidence type="ECO:0000313" key="8">
    <source>
        <dbReference type="Proteomes" id="UP001500618"/>
    </source>
</evidence>
<dbReference type="PANTHER" id="PTHR30480:SF13">
    <property type="entry name" value="BETA-HEXOSAMINIDASE"/>
    <property type="match status" value="1"/>
</dbReference>
<evidence type="ECO:0000259" key="6">
    <source>
        <dbReference type="Pfam" id="PF00933"/>
    </source>
</evidence>
<dbReference type="InterPro" id="IPR017853">
    <property type="entry name" value="GH"/>
</dbReference>
<dbReference type="Proteomes" id="UP001500618">
    <property type="component" value="Unassembled WGS sequence"/>
</dbReference>
<keyword evidence="8" id="KW-1185">Reference proteome</keyword>
<dbReference type="GO" id="GO:0016787">
    <property type="term" value="F:hydrolase activity"/>
    <property type="evidence" value="ECO:0007669"/>
    <property type="project" value="UniProtKB-KW"/>
</dbReference>
<dbReference type="PANTHER" id="PTHR30480">
    <property type="entry name" value="BETA-HEXOSAMINIDASE-RELATED"/>
    <property type="match status" value="1"/>
</dbReference>
<dbReference type="EMBL" id="BAAANY010000005">
    <property type="protein sequence ID" value="GAA1667496.1"/>
    <property type="molecule type" value="Genomic_DNA"/>
</dbReference>
<feature type="domain" description="Glycoside hydrolase family 3 N-terminal" evidence="6">
    <location>
        <begin position="89"/>
        <end position="400"/>
    </location>
</feature>
<keyword evidence="5" id="KW-0326">Glycosidase</keyword>
<dbReference type="InterPro" id="IPR036962">
    <property type="entry name" value="Glyco_hydro_3_N_sf"/>
</dbReference>
<dbReference type="InterPro" id="IPR001764">
    <property type="entry name" value="Glyco_hydro_3_N"/>
</dbReference>
<dbReference type="EC" id="3.2.1.52" evidence="3"/>